<dbReference type="GO" id="GO:0015920">
    <property type="term" value="P:lipopolysaccharide transport"/>
    <property type="evidence" value="ECO:0007669"/>
    <property type="project" value="InterPro"/>
</dbReference>
<keyword evidence="3 4" id="KW-0998">Cell outer membrane</keyword>
<keyword evidence="8" id="KW-1185">Reference proteome</keyword>
<dbReference type="SUPFAM" id="SSF56935">
    <property type="entry name" value="Porins"/>
    <property type="match status" value="1"/>
</dbReference>
<evidence type="ECO:0000256" key="3">
    <source>
        <dbReference type="ARBA" id="ARBA00023237"/>
    </source>
</evidence>
<dbReference type="GO" id="GO:1990351">
    <property type="term" value="C:transporter complex"/>
    <property type="evidence" value="ECO:0007669"/>
    <property type="project" value="TreeGrafter"/>
</dbReference>
<dbReference type="Pfam" id="PF04453">
    <property type="entry name" value="LptD"/>
    <property type="match status" value="1"/>
</dbReference>
<evidence type="ECO:0000259" key="6">
    <source>
        <dbReference type="Pfam" id="PF04453"/>
    </source>
</evidence>
<dbReference type="InterPro" id="IPR005653">
    <property type="entry name" value="OstA-like_N"/>
</dbReference>
<evidence type="ECO:0000259" key="5">
    <source>
        <dbReference type="Pfam" id="PF03968"/>
    </source>
</evidence>
<dbReference type="RefSeq" id="WP_208831730.1">
    <property type="nucleotide sequence ID" value="NZ_CP072110.1"/>
</dbReference>
<evidence type="ECO:0000313" key="8">
    <source>
        <dbReference type="Proteomes" id="UP000682739"/>
    </source>
</evidence>
<keyword evidence="1 4" id="KW-0732">Signal</keyword>
<dbReference type="EMBL" id="CP072110">
    <property type="protein sequence ID" value="QTH63675.1"/>
    <property type="molecule type" value="Genomic_DNA"/>
</dbReference>
<evidence type="ECO:0000313" key="7">
    <source>
        <dbReference type="EMBL" id="QTH63675.1"/>
    </source>
</evidence>
<keyword evidence="2 4" id="KW-0472">Membrane</keyword>
<dbReference type="HAMAP" id="MF_01411">
    <property type="entry name" value="LPS_assembly_LptD"/>
    <property type="match status" value="1"/>
</dbReference>
<comment type="subcellular location">
    <subcellularLocation>
        <location evidence="4">Cell outer membrane</location>
    </subcellularLocation>
</comment>
<dbReference type="Gene3D" id="2.60.450.10">
    <property type="entry name" value="Lipopolysaccharide (LPS) transport protein A like domain"/>
    <property type="match status" value="1"/>
</dbReference>
<sequence precursor="true">MKLSLLSSIGVTLLCIFSSAAAANYQCQLADLEKTQQKQNPFLKKLNLPKDTIIVESDENDVVHGEQITFKGNVVIYQQSQTVLANQAVYKEKQSQFLAEGNVKLNSSAATVEGESIFIDEKNKDFKLVNAEYQLGFNAGRGTAESFNIDGINELSLTEATFTTCPGEDPSWLFSSSEINISQEEGWGEAWNTVFKIADIPVLYLPYVTFPITDKRKSGLLFPKLGSNSRLGAYYSQPIYLNFAPNYDMTFTPSFMSERGWLWKVNSRYLSEHSDNLLQLEYMNEDDELPELEERYLSFVQHQSYWSDNWMFQLQWTELSDYGYISDFNSDYHHQADTHLNNLAQLSYQTEQFSARLLSQNIVELGLHSPSYKVPAQLELDWNTFSSVNGFGFGVRSSFTQFENEFVNEHQVFRSHIEPELRFNYHQPAFQFEASASYLATHYRQQFQDRDETQTVDRGVGKFRLLAGLNFEKFGRYFGEDVRQTLEPKIQYLYIEESDQSQINLYDSQRLKEDYFALFRSQTFSSIDRIEALNQVTLGVSSSIFNQNNQEIFRLGVAQVHELDDKIDLAGTNTQEVDSKPALAIEVFGQLSDNWQIDGGILYDRTSKKANSGFIALDYWLDEDKNLQINHRYVRDVANTTINQTGLFGSYKLNDQWSVAASYHYDSERDINLDGVIGFEYRSCCWSVQVSAQRQVVLDLNRTDFDNDGLVQYENGIGINFRFQGLGGEVVSDISKLFSDSIFAYRRPYLITK</sequence>
<accession>A0A975HHZ2</accession>
<feature type="domain" description="Organic solvent tolerance-like N-terminal" evidence="5">
    <location>
        <begin position="55"/>
        <end position="186"/>
    </location>
</feature>
<protein>
    <recommendedName>
        <fullName evidence="4">LPS-assembly protein LptD</fullName>
    </recommendedName>
</protein>
<comment type="similarity">
    <text evidence="4">Belongs to the LptD family.</text>
</comment>
<dbReference type="KEGG" id="psym:J1N51_13280"/>
<dbReference type="AlphaFoldDB" id="A0A975HHZ2"/>
<gene>
    <name evidence="4 7" type="primary">lptD</name>
    <name evidence="7" type="ORF">J1N51_13280</name>
</gene>
<dbReference type="InterPro" id="IPR050218">
    <property type="entry name" value="LptD"/>
</dbReference>
<name>A0A975HHZ2_9GAMM</name>
<dbReference type="PANTHER" id="PTHR30189:SF1">
    <property type="entry name" value="LPS-ASSEMBLY PROTEIN LPTD"/>
    <property type="match status" value="1"/>
</dbReference>
<dbReference type="InterPro" id="IPR020889">
    <property type="entry name" value="LipoPS_assembly_LptD"/>
</dbReference>
<organism evidence="7 8">
    <name type="scientific">Psychrosphaera ytuae</name>
    <dbReference type="NCBI Taxonomy" id="2820710"/>
    <lineage>
        <taxon>Bacteria</taxon>
        <taxon>Pseudomonadati</taxon>
        <taxon>Pseudomonadota</taxon>
        <taxon>Gammaproteobacteria</taxon>
        <taxon>Alteromonadales</taxon>
        <taxon>Pseudoalteromonadaceae</taxon>
        <taxon>Psychrosphaera</taxon>
    </lineage>
</organism>
<reference evidence="7" key="1">
    <citation type="submission" date="2021-03" db="EMBL/GenBank/DDBJ databases">
        <title>Description of Psychrosphaera ytuae sp. nov. isolated from deep sea sediment of South China Sea.</title>
        <authorList>
            <person name="Zhang J."/>
            <person name="Xu X.-D."/>
        </authorList>
    </citation>
    <scope>NUCLEOTIDE SEQUENCE</scope>
    <source>
        <strain evidence="7">MTZ26</strain>
    </source>
</reference>
<feature type="chain" id="PRO_5038186808" description="LPS-assembly protein LptD" evidence="4">
    <location>
        <begin position="23"/>
        <end position="753"/>
    </location>
</feature>
<evidence type="ECO:0000256" key="1">
    <source>
        <dbReference type="ARBA" id="ARBA00022729"/>
    </source>
</evidence>
<comment type="subunit">
    <text evidence="4">Component of the lipopolysaccharide transport and assembly complex. Interacts with LptE and LptA.</text>
</comment>
<dbReference type="PANTHER" id="PTHR30189">
    <property type="entry name" value="LPS-ASSEMBLY PROTEIN"/>
    <property type="match status" value="1"/>
</dbReference>
<dbReference type="InterPro" id="IPR007543">
    <property type="entry name" value="LptD_C"/>
</dbReference>
<evidence type="ECO:0000256" key="2">
    <source>
        <dbReference type="ARBA" id="ARBA00023136"/>
    </source>
</evidence>
<dbReference type="GO" id="GO:0009279">
    <property type="term" value="C:cell outer membrane"/>
    <property type="evidence" value="ECO:0007669"/>
    <property type="project" value="UniProtKB-SubCell"/>
</dbReference>
<comment type="caution">
    <text evidence="4">Lacks conserved residue(s) required for the propagation of feature annotation.</text>
</comment>
<feature type="signal peptide" evidence="4">
    <location>
        <begin position="1"/>
        <end position="22"/>
    </location>
</feature>
<dbReference type="Proteomes" id="UP000682739">
    <property type="component" value="Chromosome"/>
</dbReference>
<evidence type="ECO:0000256" key="4">
    <source>
        <dbReference type="HAMAP-Rule" id="MF_01411"/>
    </source>
</evidence>
<feature type="domain" description="LptD C-terminal" evidence="6">
    <location>
        <begin position="294"/>
        <end position="657"/>
    </location>
</feature>
<comment type="function">
    <text evidence="4">Together with LptE, is involved in the assembly of lipopolysaccharide (LPS) at the surface of the outer membrane.</text>
</comment>
<dbReference type="GO" id="GO:0043165">
    <property type="term" value="P:Gram-negative-bacterium-type cell outer membrane assembly"/>
    <property type="evidence" value="ECO:0007669"/>
    <property type="project" value="UniProtKB-UniRule"/>
</dbReference>
<proteinExistence type="inferred from homology"/>
<dbReference type="Pfam" id="PF03968">
    <property type="entry name" value="LptD_N"/>
    <property type="match status" value="1"/>
</dbReference>